<dbReference type="InterPro" id="IPR036188">
    <property type="entry name" value="FAD/NAD-bd_sf"/>
</dbReference>
<evidence type="ECO:0000256" key="1">
    <source>
        <dbReference type="ARBA" id="ARBA00001974"/>
    </source>
</evidence>
<dbReference type="PANTHER" id="PTHR23023">
    <property type="entry name" value="DIMETHYLANILINE MONOOXYGENASE"/>
    <property type="match status" value="1"/>
</dbReference>
<name>A0A2H8TK59_9HEMI</name>
<dbReference type="EMBL" id="GFXV01002624">
    <property type="protein sequence ID" value="MBW14429.1"/>
    <property type="molecule type" value="Transcribed_RNA"/>
</dbReference>
<dbReference type="Pfam" id="PF00743">
    <property type="entry name" value="FMO-like"/>
    <property type="match status" value="2"/>
</dbReference>
<evidence type="ECO:0000256" key="2">
    <source>
        <dbReference type="ARBA" id="ARBA00009183"/>
    </source>
</evidence>
<reference evidence="9" key="1">
    <citation type="submission" date="2017-10" db="EMBL/GenBank/DDBJ databases">
        <title>Transcriptome Assembly of Sugarcane Aphid Adults.</title>
        <authorList>
            <person name="Scully E.D."/>
            <person name="Palmer N.A."/>
            <person name="Geib S.M."/>
            <person name="Sarath G."/>
            <person name="Sattler S.E."/>
        </authorList>
    </citation>
    <scope>NUCLEOTIDE SEQUENCE</scope>
    <source>
        <tissue evidence="9">Whole body</tissue>
    </source>
</reference>
<dbReference type="GO" id="GO:0004499">
    <property type="term" value="F:N,N-dimethylaniline monooxygenase activity"/>
    <property type="evidence" value="ECO:0007669"/>
    <property type="project" value="InterPro"/>
</dbReference>
<dbReference type="InterPro" id="IPR020946">
    <property type="entry name" value="Flavin_mOase-like"/>
</dbReference>
<keyword evidence="7 8" id="KW-0503">Monooxygenase</keyword>
<comment type="cofactor">
    <cofactor evidence="1 8">
        <name>FAD</name>
        <dbReference type="ChEBI" id="CHEBI:57692"/>
    </cofactor>
</comment>
<dbReference type="InterPro" id="IPR050346">
    <property type="entry name" value="FMO-like"/>
</dbReference>
<evidence type="ECO:0000256" key="6">
    <source>
        <dbReference type="ARBA" id="ARBA00023002"/>
    </source>
</evidence>
<evidence type="ECO:0000256" key="5">
    <source>
        <dbReference type="ARBA" id="ARBA00022857"/>
    </source>
</evidence>
<evidence type="ECO:0000256" key="7">
    <source>
        <dbReference type="ARBA" id="ARBA00023033"/>
    </source>
</evidence>
<evidence type="ECO:0000256" key="4">
    <source>
        <dbReference type="ARBA" id="ARBA00022827"/>
    </source>
</evidence>
<dbReference type="AlphaFoldDB" id="A0A2H8TK59"/>
<dbReference type="Gene3D" id="3.50.50.60">
    <property type="entry name" value="FAD/NAD(P)-binding domain"/>
    <property type="match status" value="2"/>
</dbReference>
<sequence>MRVAIIGAGVAGLASARRCLENDFEPIVYERSKIVGGTWVYEERTGLDEFGLPIHTSMYKNLMTNLPKELMDFPNFPYKGLDDVSYLKWWQVQEYIEKFTEHFGLNKHIQFCTLVTAIERLTNNWQVTVEDLKTKTLKTEYFDAVMVCNGHNAMPFTPDIPGKDDFEGVQIHSHDYRIPEHFTNMNVLIIGSGPSGIDICLDVSKVANQVYFSHHKPELIEKEFSKNVIHFPDVELFSKKSVYFKDKTKQTLDAVIYCTGYKITLPFLKPSCGIKVLNDKLITPLHKNIININNPTMGFIGYLNMTFVFRVFDLQVRYYLEFLRKNCLSRLDYMATMMTPVNTHYLGIKLLSYCKSLISDKIKVEPIPSIFFEIYMACHEHKIKYYRSYHSSVIRIINNNDFVIEFNVENAKNK</sequence>
<dbReference type="GO" id="GO:0050660">
    <property type="term" value="F:flavin adenine dinucleotide binding"/>
    <property type="evidence" value="ECO:0007669"/>
    <property type="project" value="InterPro"/>
</dbReference>
<protein>
    <recommendedName>
        <fullName evidence="8">Flavin-containing monooxygenase</fullName>
        <ecNumber evidence="8">1.-.-.-</ecNumber>
    </recommendedName>
</protein>
<keyword evidence="6 8" id="KW-0560">Oxidoreductase</keyword>
<evidence type="ECO:0000256" key="3">
    <source>
        <dbReference type="ARBA" id="ARBA00022630"/>
    </source>
</evidence>
<dbReference type="PIRSF" id="PIRSF000332">
    <property type="entry name" value="FMO"/>
    <property type="match status" value="1"/>
</dbReference>
<dbReference type="OrthoDB" id="66881at2759"/>
<dbReference type="EC" id="1.-.-.-" evidence="8"/>
<dbReference type="SUPFAM" id="SSF51905">
    <property type="entry name" value="FAD/NAD(P)-binding domain"/>
    <property type="match status" value="2"/>
</dbReference>
<keyword evidence="3 8" id="KW-0285">Flavoprotein</keyword>
<proteinExistence type="inferred from homology"/>
<dbReference type="GO" id="GO:0050661">
    <property type="term" value="F:NADP binding"/>
    <property type="evidence" value="ECO:0007669"/>
    <property type="project" value="InterPro"/>
</dbReference>
<keyword evidence="5" id="KW-0521">NADP</keyword>
<dbReference type="PRINTS" id="PR00370">
    <property type="entry name" value="FMOXYGENASE"/>
</dbReference>
<organism evidence="9">
    <name type="scientific">Melanaphis sacchari</name>
    <dbReference type="NCBI Taxonomy" id="742174"/>
    <lineage>
        <taxon>Eukaryota</taxon>
        <taxon>Metazoa</taxon>
        <taxon>Ecdysozoa</taxon>
        <taxon>Arthropoda</taxon>
        <taxon>Hexapoda</taxon>
        <taxon>Insecta</taxon>
        <taxon>Pterygota</taxon>
        <taxon>Neoptera</taxon>
        <taxon>Paraneoptera</taxon>
        <taxon>Hemiptera</taxon>
        <taxon>Sternorrhyncha</taxon>
        <taxon>Aphidomorpha</taxon>
        <taxon>Aphidoidea</taxon>
        <taxon>Aphididae</taxon>
        <taxon>Aphidini</taxon>
        <taxon>Melanaphis</taxon>
    </lineage>
</organism>
<keyword evidence="4 8" id="KW-0274">FAD</keyword>
<dbReference type="InterPro" id="IPR000960">
    <property type="entry name" value="Flavin_mOase"/>
</dbReference>
<evidence type="ECO:0000256" key="8">
    <source>
        <dbReference type="RuleBase" id="RU361177"/>
    </source>
</evidence>
<accession>A0A2H8TK59</accession>
<comment type="similarity">
    <text evidence="2 8">Belongs to the FMO family.</text>
</comment>
<dbReference type="FunFam" id="3.50.50.60:FF:000138">
    <property type="entry name" value="Flavin-containing monooxygenase"/>
    <property type="match status" value="1"/>
</dbReference>
<evidence type="ECO:0000313" key="9">
    <source>
        <dbReference type="EMBL" id="MBW14429.1"/>
    </source>
</evidence>